<sequence length="230" mass="25805">MLDILPSGCKTQKFSEFYRHPGLTLSAVGICTYNPNDLYSEKISHWIKMKTIEVDDELYRYIASHTLHIGESASDILRRMLKFSAVSQPATPVSKAAPALAPAPAVEVKPANPAKDKVRAMRELLLSDEYAEQKRAVNRFMLVLTTLYSLDNKAFAEATESLHGRTRVYFAEDARTLLKSGNQTKPKQVPGTPWWVITNTNTGRKCSMIEHIMQSMQFPAELIEKVCGTI</sequence>
<feature type="domain" description="Replication modulator SeqA C-terminal DNA-binding" evidence="5">
    <location>
        <begin position="120"/>
        <end position="228"/>
    </location>
</feature>
<comment type="caution">
    <text evidence="8">The sequence shown here is derived from an EMBL/GenBank/DDBJ whole genome shotgun (WGS) entry which is preliminary data.</text>
</comment>
<protein>
    <recommendedName>
        <fullName evidence="4">Negative modulator of initiation of replication</fullName>
    </recommendedName>
</protein>
<dbReference type="EMBL" id="CAJOXS020000001">
    <property type="protein sequence ID" value="CAH6049875.1"/>
    <property type="molecule type" value="Genomic_DNA"/>
</dbReference>
<organism evidence="8 10">
    <name type="scientific">Klebsiella variicola</name>
    <dbReference type="NCBI Taxonomy" id="244366"/>
    <lineage>
        <taxon>Bacteria</taxon>
        <taxon>Pseudomonadati</taxon>
        <taxon>Pseudomonadota</taxon>
        <taxon>Gammaproteobacteria</taxon>
        <taxon>Enterobacterales</taxon>
        <taxon>Enterobacteriaceae</taxon>
        <taxon>Klebsiella/Raoultella group</taxon>
        <taxon>Klebsiella</taxon>
        <taxon>Klebsiella pneumoniae complex</taxon>
    </lineage>
</organism>
<gene>
    <name evidence="4 8" type="primary">seqA</name>
    <name evidence="7" type="ORF">AN2335V1_1927</name>
    <name evidence="8" type="ORF">NCTC9177_03069</name>
    <name evidence="9" type="ORF">SAMEA3729809_01677</name>
</gene>
<evidence type="ECO:0000313" key="12">
    <source>
        <dbReference type="Proteomes" id="UP000789617"/>
    </source>
</evidence>
<comment type="subunit">
    <text evidence="4">Homodimer. Polymerizes to form helical filaments.</text>
</comment>
<dbReference type="EMBL" id="UKAS01000004">
    <property type="protein sequence ID" value="SXF92967.1"/>
    <property type="molecule type" value="Genomic_DNA"/>
</dbReference>
<dbReference type="Gene3D" id="1.20.1380.10">
    <property type="entry name" value="Replication modulator SeqA, C-terminal DNA-binding domain"/>
    <property type="match status" value="1"/>
</dbReference>
<evidence type="ECO:0000313" key="7">
    <source>
        <dbReference type="EMBL" id="CAH6049875.1"/>
    </source>
</evidence>
<evidence type="ECO:0000313" key="11">
    <source>
        <dbReference type="Proteomes" id="UP000258928"/>
    </source>
</evidence>
<feature type="region of interest" description="Interaction with DNA" evidence="4">
    <location>
        <begin position="136"/>
        <end position="137"/>
    </location>
</feature>
<keyword evidence="3 4" id="KW-0238">DNA-binding</keyword>
<comment type="subcellular location">
    <subcellularLocation>
        <location evidence="4">Cytoplasm</location>
    </subcellularLocation>
</comment>
<dbReference type="GO" id="GO:0032297">
    <property type="term" value="P:negative regulation of DNA-templated DNA replication initiation"/>
    <property type="evidence" value="ECO:0007669"/>
    <property type="project" value="UniProtKB-UniRule"/>
</dbReference>
<dbReference type="InterPro" id="IPR005621">
    <property type="entry name" value="SeqA"/>
</dbReference>
<dbReference type="FunFam" id="1.10.1220.10:FF:000002">
    <property type="entry name" value="Negative modulator of initiation of replication"/>
    <property type="match status" value="1"/>
</dbReference>
<dbReference type="Pfam" id="PF17206">
    <property type="entry name" value="SeqA_N"/>
    <property type="match status" value="1"/>
</dbReference>
<comment type="similarity">
    <text evidence="4">Belongs to the SeqA family.</text>
</comment>
<dbReference type="Gene3D" id="1.10.1220.10">
    <property type="entry name" value="Met repressor-like"/>
    <property type="match status" value="1"/>
</dbReference>
<evidence type="ECO:0000259" key="6">
    <source>
        <dbReference type="Pfam" id="PF17206"/>
    </source>
</evidence>
<dbReference type="HAMAP" id="MF_00908">
    <property type="entry name" value="SeqA"/>
    <property type="match status" value="1"/>
</dbReference>
<dbReference type="NCBIfam" id="NF008389">
    <property type="entry name" value="PRK11187.1"/>
    <property type="match status" value="1"/>
</dbReference>
<dbReference type="InterPro" id="IPR033761">
    <property type="entry name" value="SeqA_N"/>
</dbReference>
<dbReference type="InterPro" id="IPR026577">
    <property type="entry name" value="SeqA_DNA-bd_C"/>
</dbReference>
<reference evidence="7" key="3">
    <citation type="submission" date="2022-05" db="EMBL/GenBank/DDBJ databases">
        <authorList>
            <person name="Alioto T."/>
            <person name="Alioto T."/>
            <person name="Gomez Garrido J."/>
        </authorList>
    </citation>
    <scope>NUCLEOTIDE SEQUENCE</scope>
    <source>
        <strain evidence="7">0</strain>
    </source>
</reference>
<dbReference type="Proteomes" id="UP000258928">
    <property type="component" value="Unassembled WGS sequence"/>
</dbReference>
<dbReference type="Pfam" id="PF03925">
    <property type="entry name" value="SeqA"/>
    <property type="match status" value="1"/>
</dbReference>
<dbReference type="GO" id="GO:0005737">
    <property type="term" value="C:cytoplasm"/>
    <property type="evidence" value="ECO:0007669"/>
    <property type="project" value="UniProtKB-SubCell"/>
</dbReference>
<keyword evidence="1 4" id="KW-0963">Cytoplasm</keyword>
<comment type="function">
    <text evidence="4">Negative regulator of replication initiation, which contributes to regulation of DNA replication and ensures that replication initiation occurs exactly once per chromosome per cell cycle. Binds to pairs of hemimethylated GATC sequences in the oriC region, thus preventing assembly of replication proteins and re-initiation at newly replicated origins. Repression is relieved when the region becomes fully methylated.</text>
</comment>
<reference evidence="8 10" key="1">
    <citation type="submission" date="2018-06" db="EMBL/GenBank/DDBJ databases">
        <authorList>
            <consortium name="Pathogen Informatics"/>
            <person name="Doyle S."/>
        </authorList>
    </citation>
    <scope>NUCLEOTIDE SEQUENCE [LARGE SCALE GENOMIC DNA]</scope>
    <source>
        <strain evidence="8 10">NCTC9177</strain>
    </source>
</reference>
<dbReference type="GO" id="GO:0006355">
    <property type="term" value="P:regulation of DNA-templated transcription"/>
    <property type="evidence" value="ECO:0007669"/>
    <property type="project" value="InterPro"/>
</dbReference>
<dbReference type="Proteomes" id="UP000254545">
    <property type="component" value="Unassembled WGS sequence"/>
</dbReference>
<dbReference type="FunFam" id="1.20.1380.10:FF:000001">
    <property type="entry name" value="Negative modulator of initiation of replication"/>
    <property type="match status" value="1"/>
</dbReference>
<evidence type="ECO:0000256" key="2">
    <source>
        <dbReference type="ARBA" id="ARBA00022880"/>
    </source>
</evidence>
<evidence type="ECO:0000259" key="5">
    <source>
        <dbReference type="Pfam" id="PF03925"/>
    </source>
</evidence>
<dbReference type="InterPro" id="IPR010985">
    <property type="entry name" value="Ribbon_hlx_hlx"/>
</dbReference>
<feature type="region of interest" description="Interaction with DNA" evidence="4">
    <location>
        <begin position="199"/>
        <end position="205"/>
    </location>
</feature>
<accession>A0A0B7G9W9</accession>
<dbReference type="InterPro" id="IPR036835">
    <property type="entry name" value="SeqA_DNA-bd_C_sf"/>
</dbReference>
<dbReference type="SUPFAM" id="SSF47598">
    <property type="entry name" value="Ribbon-helix-helix"/>
    <property type="match status" value="1"/>
</dbReference>
<dbReference type="EMBL" id="UGKR01000003">
    <property type="protein sequence ID" value="STS89197.1"/>
    <property type="molecule type" value="Genomic_DNA"/>
</dbReference>
<feature type="region of interest" description="Interaction with DNA" evidence="4">
    <location>
        <begin position="165"/>
        <end position="169"/>
    </location>
</feature>
<dbReference type="Proteomes" id="UP000789617">
    <property type="component" value="Unassembled WGS sequence"/>
</dbReference>
<proteinExistence type="inferred from homology"/>
<evidence type="ECO:0000313" key="10">
    <source>
        <dbReference type="Proteomes" id="UP000254545"/>
    </source>
</evidence>
<feature type="domain" description="Negative modulator of initiation of replication SeqA N-terminal" evidence="6">
    <location>
        <begin position="49"/>
        <end position="84"/>
    </location>
</feature>
<keyword evidence="2 4" id="KW-0236">DNA replication inhibitor</keyword>
<keyword evidence="12" id="KW-1185">Reference proteome</keyword>
<reference evidence="9 11" key="2">
    <citation type="submission" date="2018-08" db="EMBL/GenBank/DDBJ databases">
        <authorList>
            <consortium name="Pathogen Informatics"/>
        </authorList>
    </citation>
    <scope>NUCLEOTIDE SEQUENCE [LARGE SCALE GENOMIC DNA]</scope>
    <source>
        <strain evidence="9 11">EuSCAPE_TR218</strain>
    </source>
</reference>
<evidence type="ECO:0000313" key="8">
    <source>
        <dbReference type="EMBL" id="STS89197.1"/>
    </source>
</evidence>
<dbReference type="AlphaFoldDB" id="A0A0B7G9W9"/>
<name>A0A0B7G9W9_KLEVA</name>
<dbReference type="SUPFAM" id="SSF82808">
    <property type="entry name" value="Replication modulator SeqA, C-terminal DNA-binding domain"/>
    <property type="match status" value="1"/>
</dbReference>
<evidence type="ECO:0000256" key="3">
    <source>
        <dbReference type="ARBA" id="ARBA00023125"/>
    </source>
</evidence>
<dbReference type="GO" id="GO:0043565">
    <property type="term" value="F:sequence-specific DNA binding"/>
    <property type="evidence" value="ECO:0007669"/>
    <property type="project" value="UniProtKB-ARBA"/>
</dbReference>
<evidence type="ECO:0000313" key="9">
    <source>
        <dbReference type="EMBL" id="SXF92967.1"/>
    </source>
</evidence>
<evidence type="ECO:0000256" key="4">
    <source>
        <dbReference type="HAMAP-Rule" id="MF_00908"/>
    </source>
</evidence>
<evidence type="ECO:0000256" key="1">
    <source>
        <dbReference type="ARBA" id="ARBA00022490"/>
    </source>
</evidence>
<dbReference type="InterPro" id="IPR013321">
    <property type="entry name" value="Arc_rbn_hlx_hlx"/>
</dbReference>